<dbReference type="EMBL" id="JBEHCU010003692">
    <property type="protein sequence ID" value="KAL1402031.1"/>
    <property type="molecule type" value="Genomic_DNA"/>
</dbReference>
<keyword evidence="2" id="KW-0863">Zinc-finger</keyword>
<proteinExistence type="predicted"/>
<dbReference type="InterPro" id="IPR013083">
    <property type="entry name" value="Znf_RING/FYVE/PHD"/>
</dbReference>
<dbReference type="InterPro" id="IPR011011">
    <property type="entry name" value="Znf_FYVE_PHD"/>
</dbReference>
<dbReference type="InterPro" id="IPR036691">
    <property type="entry name" value="Endo/exonu/phosph_ase_sf"/>
</dbReference>
<feature type="non-terminal residue" evidence="5">
    <location>
        <position position="854"/>
    </location>
</feature>
<sequence>MAAASAMNSDKNAILCHSCTGDVLDEFVSCQGFCNAVFHLQCSGVKPELLKEITSHRQIFWLCRSCTTLMSDLRHRRSIQCAYEAGQELSLSHHNRIVEQLKTEIMSELKTELSANFAKLIASNSLTPKSGSLRPGPQPIPPKQGTGNPDRSAPAEDGIVAAGYERTVDDEDARFWLYLSRVSRNVTEEQIARLAVERLGVEDIKVKRLVAKGKDVSRMRFISFKVGVHTDLKHKALASTTWPNGLVFREFEERNVEIFWEPSLAVVKNQENRPPPLLSPLMEPTTPISPPKSAPASIPINTEQAQQEEEEVLKSAELITDGKESTSSQALGSCEYDVVIFTETWLIPGIKDCEFAGGYDIFRCDRSAETSSFQRGGGVLVAVKAGRHCKEVELVSCESLEQIVVRITLPHQTLFVCCIYIRPASDVGVYSLHSGAVQQILSMAGLRDLVLVVGDYNLPALTWFFDDDTQSFLPINASADQEVLLMESMLSSGLLQINNLASTHGNLLDLAFVSDTTAAELFDPACPLLKPDPHHKPILVKLDYDLGGTDVQDDADEVFDFAQCDYDHLNARISTVDWETCLGSSSVDEATANFYGELNTILHEVVPKKIRRMSHRYKLPWWNDELRTLRNRLRKATSRYMESRTAWDKVMVQNIEDEYNAKNQESFRSYINNTQSSLKRDPSKFWSYVNSRKNVNRTPTDVSYRDVSSKSPADSANFFADFFKSVHSSDEIPPREQEFDNVPSHNLPLPLPILNDDDVLKALSAVDAAKGPGPDGIPPSLVKSCASSLAVPVKRLFNKSLRQGAFPAMWKVASITPIHKSGSTKKVENYRPISILNCLAKVLEKVVYERLYAV</sequence>
<keyword evidence="1" id="KW-0479">Metal-binding</keyword>
<comment type="caution">
    <text evidence="5">The sequence shown here is derived from an EMBL/GenBank/DDBJ whole genome shotgun (WGS) entry which is preliminary data.</text>
</comment>
<name>A0ABD1DQZ7_CULPP</name>
<dbReference type="SUPFAM" id="SSF56219">
    <property type="entry name" value="DNase I-like"/>
    <property type="match status" value="1"/>
</dbReference>
<dbReference type="PANTHER" id="PTHR33395:SF22">
    <property type="entry name" value="REVERSE TRANSCRIPTASE DOMAIN-CONTAINING PROTEIN"/>
    <property type="match status" value="1"/>
</dbReference>
<dbReference type="PANTHER" id="PTHR33395">
    <property type="entry name" value="TRANSCRIPTASE, PUTATIVE-RELATED-RELATED"/>
    <property type="match status" value="1"/>
</dbReference>
<dbReference type="InterPro" id="IPR019786">
    <property type="entry name" value="Zinc_finger_PHD-type_CS"/>
</dbReference>
<evidence type="ECO:0000313" key="6">
    <source>
        <dbReference type="Proteomes" id="UP001562425"/>
    </source>
</evidence>
<dbReference type="Proteomes" id="UP001562425">
    <property type="component" value="Unassembled WGS sequence"/>
</dbReference>
<dbReference type="Gene3D" id="3.30.40.10">
    <property type="entry name" value="Zinc/RING finger domain, C3HC4 (zinc finger)"/>
    <property type="match status" value="1"/>
</dbReference>
<dbReference type="AlphaFoldDB" id="A0ABD1DQZ7"/>
<evidence type="ECO:0000256" key="1">
    <source>
        <dbReference type="ARBA" id="ARBA00022723"/>
    </source>
</evidence>
<organism evidence="5 6">
    <name type="scientific">Culex pipiens pipiens</name>
    <name type="common">Northern house mosquito</name>
    <dbReference type="NCBI Taxonomy" id="38569"/>
    <lineage>
        <taxon>Eukaryota</taxon>
        <taxon>Metazoa</taxon>
        <taxon>Ecdysozoa</taxon>
        <taxon>Arthropoda</taxon>
        <taxon>Hexapoda</taxon>
        <taxon>Insecta</taxon>
        <taxon>Pterygota</taxon>
        <taxon>Neoptera</taxon>
        <taxon>Endopterygota</taxon>
        <taxon>Diptera</taxon>
        <taxon>Nematocera</taxon>
        <taxon>Culicoidea</taxon>
        <taxon>Culicidae</taxon>
        <taxon>Culicinae</taxon>
        <taxon>Culicini</taxon>
        <taxon>Culex</taxon>
        <taxon>Culex</taxon>
    </lineage>
</organism>
<reference evidence="5 6" key="1">
    <citation type="submission" date="2024-05" db="EMBL/GenBank/DDBJ databases">
        <title>Culex pipiens pipiens assembly and annotation.</title>
        <authorList>
            <person name="Alout H."/>
            <person name="Durand T."/>
        </authorList>
    </citation>
    <scope>NUCLEOTIDE SEQUENCE [LARGE SCALE GENOMIC DNA]</scope>
    <source>
        <strain evidence="5">HA-2024</strain>
        <tissue evidence="5">Whole body</tissue>
    </source>
</reference>
<dbReference type="SUPFAM" id="SSF57903">
    <property type="entry name" value="FYVE/PHD zinc finger"/>
    <property type="match status" value="1"/>
</dbReference>
<evidence type="ECO:0000256" key="2">
    <source>
        <dbReference type="ARBA" id="ARBA00022771"/>
    </source>
</evidence>
<evidence type="ECO:0000256" key="3">
    <source>
        <dbReference type="ARBA" id="ARBA00022833"/>
    </source>
</evidence>
<dbReference type="GO" id="GO:0008270">
    <property type="term" value="F:zinc ion binding"/>
    <property type="evidence" value="ECO:0007669"/>
    <property type="project" value="UniProtKB-KW"/>
</dbReference>
<protein>
    <recommendedName>
        <fullName evidence="7">Endonuclease/exonuclease/phosphatase domain-containing protein</fullName>
    </recommendedName>
</protein>
<evidence type="ECO:0000256" key="4">
    <source>
        <dbReference type="SAM" id="MobiDB-lite"/>
    </source>
</evidence>
<dbReference type="PROSITE" id="PS01359">
    <property type="entry name" value="ZF_PHD_1"/>
    <property type="match status" value="1"/>
</dbReference>
<evidence type="ECO:0000313" key="5">
    <source>
        <dbReference type="EMBL" id="KAL1402031.1"/>
    </source>
</evidence>
<gene>
    <name evidence="5" type="ORF">pipiens_019894</name>
</gene>
<dbReference type="Gene3D" id="3.60.10.10">
    <property type="entry name" value="Endonuclease/exonuclease/phosphatase"/>
    <property type="match status" value="1"/>
</dbReference>
<feature type="region of interest" description="Disordered" evidence="4">
    <location>
        <begin position="128"/>
        <end position="155"/>
    </location>
</feature>
<accession>A0ABD1DQZ7</accession>
<keyword evidence="6" id="KW-1185">Reference proteome</keyword>
<evidence type="ECO:0008006" key="7">
    <source>
        <dbReference type="Google" id="ProtNLM"/>
    </source>
</evidence>
<keyword evidence="3" id="KW-0862">Zinc</keyword>